<dbReference type="InterPro" id="IPR026349">
    <property type="entry name" value="CHP04255"/>
</dbReference>
<sequence length="249" mass="27768">MPDISQLPRAPIVEALLDIRSEHDRPISEEVLDGFGSVLGPEFSNKLVRQSVTGNLKVDRNSAATASAQVSTVAYLFRSNDGKWVVQVRKDGFALSRLAPYVSFEELRATAERLWGRFAAETKARKVTRTALRYINRVVVPRPVERLTDYFASGPMVGEGIPHGLLNFFVHLELSDPTSSIQTVVNMTVDTAATTPSELPIIFDIDVFRLTSLPAKGKDLFSQFTALRERKNVVFFESLTESALELLRR</sequence>
<accession>A0AA49JYD6</accession>
<keyword evidence="3" id="KW-1185">Reference proteome</keyword>
<evidence type="ECO:0000313" key="2">
    <source>
        <dbReference type="EMBL" id="WKW14149.1"/>
    </source>
</evidence>
<accession>A0AA49JSQ2</accession>
<dbReference type="RefSeq" id="WP_367886939.1">
    <property type="nucleotide sequence ID" value="NZ_CP130612.1"/>
</dbReference>
<dbReference type="AlphaFoldDB" id="A0AA49JYD6"/>
<dbReference type="EMBL" id="CP130613">
    <property type="protein sequence ID" value="WKW14149.1"/>
    <property type="molecule type" value="Genomic_DNA"/>
</dbReference>
<proteinExistence type="predicted"/>
<protein>
    <submittedName>
        <fullName evidence="2">TIGR04255 family protein</fullName>
    </submittedName>
</protein>
<dbReference type="KEGG" id="pspc:Strain318_000475"/>
<dbReference type="Proteomes" id="UP001229955">
    <property type="component" value="Chromosome"/>
</dbReference>
<reference evidence="2" key="1">
    <citation type="submission" date="2023-07" db="EMBL/GenBank/DDBJ databases">
        <authorList>
            <person name="Haufschild T."/>
            <person name="Kallscheuer N."/>
            <person name="Hammer J."/>
            <person name="Kohn T."/>
            <person name="Kabuu M."/>
            <person name="Jogler M."/>
            <person name="Wohfarth N."/>
            <person name="Heuer A."/>
            <person name="Rohde M."/>
            <person name="van Teeseling M.C.F."/>
            <person name="Jogler C."/>
        </authorList>
    </citation>
    <scope>NUCLEOTIDE SEQUENCE</scope>
    <source>
        <strain evidence="1">Strain 138</strain>
        <strain evidence="2">Strain 318</strain>
    </source>
</reference>
<organism evidence="2 3">
    <name type="scientific">Pseudogemmatithrix spongiicola</name>
    <dbReference type="NCBI Taxonomy" id="3062599"/>
    <lineage>
        <taxon>Bacteria</taxon>
        <taxon>Pseudomonadati</taxon>
        <taxon>Gemmatimonadota</taxon>
        <taxon>Gemmatimonadia</taxon>
        <taxon>Gemmatimonadales</taxon>
        <taxon>Gemmatimonadaceae</taxon>
        <taxon>Pseudogemmatithrix</taxon>
    </lineage>
</organism>
<name>A0AA49JYD6_9BACT</name>
<dbReference type="NCBIfam" id="TIGR04255">
    <property type="entry name" value="sporadTIGR04255"/>
    <property type="match status" value="1"/>
</dbReference>
<evidence type="ECO:0000313" key="3">
    <source>
        <dbReference type="Proteomes" id="UP001229955"/>
    </source>
</evidence>
<gene>
    <name evidence="1" type="ORF">Strain138_000475</name>
    <name evidence="2" type="ORF">Strain318_000475</name>
</gene>
<dbReference type="EMBL" id="CP130612">
    <property type="protein sequence ID" value="WKW11239.1"/>
    <property type="molecule type" value="Genomic_DNA"/>
</dbReference>
<evidence type="ECO:0000313" key="1">
    <source>
        <dbReference type="EMBL" id="WKW11239.1"/>
    </source>
</evidence>